<accession>A0A6G4WUT1</accession>
<dbReference type="InterPro" id="IPR052509">
    <property type="entry name" value="Metal_resp_DNA-bind_regulator"/>
</dbReference>
<keyword evidence="3" id="KW-1185">Reference proteome</keyword>
<proteinExistence type="predicted"/>
<feature type="domain" description="Transcription regulator PadR N-terminal" evidence="1">
    <location>
        <begin position="9"/>
        <end position="82"/>
    </location>
</feature>
<protein>
    <submittedName>
        <fullName evidence="2">PadR family transcriptional regulator</fullName>
    </submittedName>
</protein>
<dbReference type="InterPro" id="IPR005149">
    <property type="entry name" value="Tscrpt_reg_PadR_N"/>
</dbReference>
<dbReference type="InterPro" id="IPR036388">
    <property type="entry name" value="WH-like_DNA-bd_sf"/>
</dbReference>
<gene>
    <name evidence="2" type="ORF">G5C65_11525</name>
</gene>
<dbReference type="InterPro" id="IPR036390">
    <property type="entry name" value="WH_DNA-bd_sf"/>
</dbReference>
<organism evidence="2 3">
    <name type="scientific">Streptomyces boncukensis</name>
    <dbReference type="NCBI Taxonomy" id="2711219"/>
    <lineage>
        <taxon>Bacteria</taxon>
        <taxon>Bacillati</taxon>
        <taxon>Actinomycetota</taxon>
        <taxon>Actinomycetes</taxon>
        <taxon>Kitasatosporales</taxon>
        <taxon>Streptomycetaceae</taxon>
        <taxon>Streptomyces</taxon>
    </lineage>
</organism>
<name>A0A6G4WUT1_9ACTN</name>
<evidence type="ECO:0000313" key="2">
    <source>
        <dbReference type="EMBL" id="NGO68975.1"/>
    </source>
</evidence>
<dbReference type="SUPFAM" id="SSF46785">
    <property type="entry name" value="Winged helix' DNA-binding domain"/>
    <property type="match status" value="1"/>
</dbReference>
<dbReference type="EMBL" id="JAAKZZ010000088">
    <property type="protein sequence ID" value="NGO68975.1"/>
    <property type="molecule type" value="Genomic_DNA"/>
</dbReference>
<comment type="caution">
    <text evidence="2">The sequence shown here is derived from an EMBL/GenBank/DDBJ whole genome shotgun (WGS) entry which is preliminary data.</text>
</comment>
<dbReference type="Proteomes" id="UP000477722">
    <property type="component" value="Unassembled WGS sequence"/>
</dbReference>
<sequence>MYSVLELAILGFLYEQPLHGYELRRRVAQLTGHVRPIADGTLYPAIKRLERAALLERRAEPGSRAAPRHTLTLTGAGRAELRRRLREAGEENLADVSDENRWFTVLAFLRHLADPDAQAAVLRRRLAFLERPSSFFYDYDASGERPLSAEEMDDPFRRGVLAIARATSRAELRWLRATLSELDASA</sequence>
<evidence type="ECO:0000313" key="3">
    <source>
        <dbReference type="Proteomes" id="UP000477722"/>
    </source>
</evidence>
<reference evidence="2 3" key="1">
    <citation type="submission" date="2020-02" db="EMBL/GenBank/DDBJ databases">
        <title>Whole-genome analyses of novel actinobacteria.</title>
        <authorList>
            <person name="Sahin N."/>
            <person name="Tatar D."/>
        </authorList>
    </citation>
    <scope>NUCLEOTIDE SEQUENCE [LARGE SCALE GENOMIC DNA]</scope>
    <source>
        <strain evidence="2 3">SB3404</strain>
    </source>
</reference>
<dbReference type="Pfam" id="PF03551">
    <property type="entry name" value="PadR"/>
    <property type="match status" value="1"/>
</dbReference>
<dbReference type="Gene3D" id="1.10.10.10">
    <property type="entry name" value="Winged helix-like DNA-binding domain superfamily/Winged helix DNA-binding domain"/>
    <property type="match status" value="1"/>
</dbReference>
<dbReference type="PANTHER" id="PTHR33169:SF26">
    <property type="entry name" value="CONSERVED PROTEIN"/>
    <property type="match status" value="1"/>
</dbReference>
<evidence type="ECO:0000259" key="1">
    <source>
        <dbReference type="Pfam" id="PF03551"/>
    </source>
</evidence>
<dbReference type="PANTHER" id="PTHR33169">
    <property type="entry name" value="PADR-FAMILY TRANSCRIPTIONAL REGULATOR"/>
    <property type="match status" value="1"/>
</dbReference>
<dbReference type="AlphaFoldDB" id="A0A6G4WUT1"/>